<dbReference type="PANTHER" id="PTHR30069:SF29">
    <property type="entry name" value="HEMOGLOBIN AND HEMOGLOBIN-HAPTOGLOBIN-BINDING PROTEIN 1-RELATED"/>
    <property type="match status" value="1"/>
</dbReference>
<sequence>MIMINQKTSVLLFYFVISFLSINIASAQQQTLKGKVVNKDKLPVEFVHATLLKNDTVFVERIATDSLGTFLFKAEKGNYRLILEQFGTEYFNQHLVLNQDIDLGEIEIDESVILEEIVVSSYRKLIKREVDRLVFDVGNSPHHEGTNLTEILKITPGVSVVNNNVSIIGKSETQIMINNRLTTIPSGGLTNFLNSISSDDIKTIEVITNPPSQYDSEGNYGLINIIYKKRENLWSSRLHSAYTQTTYSAISGGGNLAYYKNNLSITLDINGKKGYEGVRESSIIEYPSQLWNGITTRKDRKDYLSSRLSLQYDATDKITIGGQYVGGIATPNIKDNSRTQITNTFSELDSLVLAGGNNIRENFNHSLNAFTIIKMDTLGRTLNIDLDYLKFDEKQNRDFHTRTILADGNEGDNFSISNNYSHQDINIYSIKADFVHPIKQFSINYGGKISYIDNNNSISFTDLTTGTPISGLNQSDRFQYKENTQSLYFSIAHKLNSVWNFKAGMRYENTNTEGVSITLNQTNKNHYYKFFPSLYTTYTPNNNNTYSFSYGKRIQRPRFWEINPFRWYVNDYYYSEGNPFLQPAFVDNFELNHIYKGVLTTILFMSITDNGFGQMPLIDPNTNVVTLTRQNYFKKYNYGIGVVYQYQKSTWFNSFLHTQVYYSDTEFNNDIDESLIGNEQNGFTYTLTNNNSFILNKSKTLFADLSLWYSSPNNSGLHRQESRYSASLGVRALFMDKKLQIAANVYDIFKTSNPDIITTYNGGLRRIANVYNDNRYFNLSVSYNFGNQKIRSVKRQGGNDEESRRL</sequence>
<keyword evidence="5" id="KW-0732">Signal</keyword>
<dbReference type="InterPro" id="IPR037066">
    <property type="entry name" value="Plug_dom_sf"/>
</dbReference>
<organism evidence="9 10">
    <name type="scientific">Paenimyroides tangerinum</name>
    <dbReference type="NCBI Taxonomy" id="2488728"/>
    <lineage>
        <taxon>Bacteria</taxon>
        <taxon>Pseudomonadati</taxon>
        <taxon>Bacteroidota</taxon>
        <taxon>Flavobacteriia</taxon>
        <taxon>Flavobacteriales</taxon>
        <taxon>Flavobacteriaceae</taxon>
        <taxon>Paenimyroides</taxon>
    </lineage>
</organism>
<dbReference type="Pfam" id="PF14905">
    <property type="entry name" value="OMP_b-brl_3"/>
    <property type="match status" value="1"/>
</dbReference>
<feature type="domain" description="Outer membrane protein beta-barrel" evidence="8">
    <location>
        <begin position="374"/>
        <end position="783"/>
    </location>
</feature>
<evidence type="ECO:0000256" key="6">
    <source>
        <dbReference type="ARBA" id="ARBA00023136"/>
    </source>
</evidence>
<name>A0A3P3WB13_9FLAO</name>
<comment type="caution">
    <text evidence="9">The sequence shown here is derived from an EMBL/GenBank/DDBJ whole genome shotgun (WGS) entry which is preliminary data.</text>
</comment>
<dbReference type="SUPFAM" id="SSF56935">
    <property type="entry name" value="Porins"/>
    <property type="match status" value="1"/>
</dbReference>
<evidence type="ECO:0000256" key="3">
    <source>
        <dbReference type="ARBA" id="ARBA00022452"/>
    </source>
</evidence>
<keyword evidence="3" id="KW-1134">Transmembrane beta strand</keyword>
<reference evidence="9 10" key="1">
    <citation type="submission" date="2018-11" db="EMBL/GenBank/DDBJ databases">
        <title>Flavobacterium sp. nov., YIM 102701-2 draft genome.</title>
        <authorList>
            <person name="Li G."/>
            <person name="Jiang Y."/>
        </authorList>
    </citation>
    <scope>NUCLEOTIDE SEQUENCE [LARGE SCALE GENOMIC DNA]</scope>
    <source>
        <strain evidence="9 10">YIM 102701-2</strain>
    </source>
</reference>
<dbReference type="AlphaFoldDB" id="A0A3P3WB13"/>
<keyword evidence="6" id="KW-0472">Membrane</keyword>
<protein>
    <submittedName>
        <fullName evidence="9">TonB-dependent receptor</fullName>
    </submittedName>
</protein>
<dbReference type="PANTHER" id="PTHR30069">
    <property type="entry name" value="TONB-DEPENDENT OUTER MEMBRANE RECEPTOR"/>
    <property type="match status" value="1"/>
</dbReference>
<evidence type="ECO:0000259" key="8">
    <source>
        <dbReference type="Pfam" id="PF14905"/>
    </source>
</evidence>
<evidence type="ECO:0000256" key="7">
    <source>
        <dbReference type="ARBA" id="ARBA00023237"/>
    </source>
</evidence>
<accession>A0A3P3WB13</accession>
<dbReference type="InterPro" id="IPR039426">
    <property type="entry name" value="TonB-dep_rcpt-like"/>
</dbReference>
<keyword evidence="4" id="KW-0812">Transmembrane</keyword>
<evidence type="ECO:0000313" key="10">
    <source>
        <dbReference type="Proteomes" id="UP000275719"/>
    </source>
</evidence>
<evidence type="ECO:0000313" key="9">
    <source>
        <dbReference type="EMBL" id="RRJ89823.1"/>
    </source>
</evidence>
<evidence type="ECO:0000256" key="5">
    <source>
        <dbReference type="ARBA" id="ARBA00022729"/>
    </source>
</evidence>
<dbReference type="Gene3D" id="2.170.130.10">
    <property type="entry name" value="TonB-dependent receptor, plug domain"/>
    <property type="match status" value="1"/>
</dbReference>
<keyword evidence="7" id="KW-0998">Cell outer membrane</keyword>
<dbReference type="Proteomes" id="UP000275719">
    <property type="component" value="Unassembled WGS sequence"/>
</dbReference>
<evidence type="ECO:0000256" key="1">
    <source>
        <dbReference type="ARBA" id="ARBA00004571"/>
    </source>
</evidence>
<dbReference type="InterPro" id="IPR008969">
    <property type="entry name" value="CarboxyPept-like_regulatory"/>
</dbReference>
<dbReference type="InterPro" id="IPR041700">
    <property type="entry name" value="OMP_b-brl_3"/>
</dbReference>
<dbReference type="InterPro" id="IPR036942">
    <property type="entry name" value="Beta-barrel_TonB_sf"/>
</dbReference>
<gene>
    <name evidence="9" type="ORF">EG240_10525</name>
</gene>
<keyword evidence="2" id="KW-0813">Transport</keyword>
<dbReference type="GO" id="GO:0044718">
    <property type="term" value="P:siderophore transmembrane transport"/>
    <property type="evidence" value="ECO:0007669"/>
    <property type="project" value="TreeGrafter"/>
</dbReference>
<dbReference type="GO" id="GO:0015344">
    <property type="term" value="F:siderophore uptake transmembrane transporter activity"/>
    <property type="evidence" value="ECO:0007669"/>
    <property type="project" value="TreeGrafter"/>
</dbReference>
<dbReference type="GO" id="GO:0009279">
    <property type="term" value="C:cell outer membrane"/>
    <property type="evidence" value="ECO:0007669"/>
    <property type="project" value="UniProtKB-SubCell"/>
</dbReference>
<comment type="subcellular location">
    <subcellularLocation>
        <location evidence="1">Cell outer membrane</location>
        <topology evidence="1">Multi-pass membrane protein</topology>
    </subcellularLocation>
</comment>
<dbReference type="Gene3D" id="2.40.170.20">
    <property type="entry name" value="TonB-dependent receptor, beta-barrel domain"/>
    <property type="match status" value="1"/>
</dbReference>
<evidence type="ECO:0000256" key="4">
    <source>
        <dbReference type="ARBA" id="ARBA00022692"/>
    </source>
</evidence>
<keyword evidence="9" id="KW-0675">Receptor</keyword>
<proteinExistence type="predicted"/>
<dbReference type="SUPFAM" id="SSF49464">
    <property type="entry name" value="Carboxypeptidase regulatory domain-like"/>
    <property type="match status" value="1"/>
</dbReference>
<evidence type="ECO:0000256" key="2">
    <source>
        <dbReference type="ARBA" id="ARBA00022448"/>
    </source>
</evidence>
<keyword evidence="10" id="KW-1185">Reference proteome</keyword>
<dbReference type="EMBL" id="RQVQ01000022">
    <property type="protein sequence ID" value="RRJ89823.1"/>
    <property type="molecule type" value="Genomic_DNA"/>
</dbReference>